<keyword evidence="3" id="KW-1185">Reference proteome</keyword>
<dbReference type="Proteomes" id="UP001365128">
    <property type="component" value="Unassembled WGS sequence"/>
</dbReference>
<evidence type="ECO:0000313" key="2">
    <source>
        <dbReference type="EMBL" id="KAK7534449.1"/>
    </source>
</evidence>
<reference evidence="2 3" key="1">
    <citation type="submission" date="2024-04" db="EMBL/GenBank/DDBJ databases">
        <title>Phyllosticta paracitricarpa is synonymous to the EU quarantine fungus P. citricarpa based on phylogenomic analyses.</title>
        <authorList>
            <consortium name="Lawrence Berkeley National Laboratory"/>
            <person name="Van Ingen-Buijs V.A."/>
            <person name="Van Westerhoven A.C."/>
            <person name="Haridas S."/>
            <person name="Skiadas P."/>
            <person name="Martin F."/>
            <person name="Groenewald J.Z."/>
            <person name="Crous P.W."/>
            <person name="Seidl M.F."/>
        </authorList>
    </citation>
    <scope>NUCLEOTIDE SEQUENCE [LARGE SCALE GENOMIC DNA]</scope>
    <source>
        <strain evidence="2 3">CBS 122670</strain>
    </source>
</reference>
<proteinExistence type="predicted"/>
<sequence>MRSRPLPRSSTSSHTTGKLKQLLCFPCFHGSVTLMTEMDASVRGQQRDHFSPTYQTSHPHATLHGIHDMQTHHFLHHAHSHLVSPFPSFVHCSSHFPCPSPLWTSLTAVPPVVFSFIFPSFFPFHPSFGPPMSRQPRGPASALLVNSRHARITSRPHPETDPPTAPTTRRSRSSVHPFIRPSAYRLAAPGHPTARLSVFRRPAACSWLFPSFGTPLPDKPRCPHTHI</sequence>
<evidence type="ECO:0000256" key="1">
    <source>
        <dbReference type="SAM" id="MobiDB-lite"/>
    </source>
</evidence>
<organism evidence="2 3">
    <name type="scientific">Phyllosticta citricarpa</name>
    <dbReference type="NCBI Taxonomy" id="55181"/>
    <lineage>
        <taxon>Eukaryota</taxon>
        <taxon>Fungi</taxon>
        <taxon>Dikarya</taxon>
        <taxon>Ascomycota</taxon>
        <taxon>Pezizomycotina</taxon>
        <taxon>Dothideomycetes</taxon>
        <taxon>Dothideomycetes incertae sedis</taxon>
        <taxon>Botryosphaeriales</taxon>
        <taxon>Phyllostictaceae</taxon>
        <taxon>Phyllosticta</taxon>
    </lineage>
</organism>
<evidence type="ECO:0000313" key="3">
    <source>
        <dbReference type="Proteomes" id="UP001365128"/>
    </source>
</evidence>
<protein>
    <submittedName>
        <fullName evidence="2">Uncharacterized protein</fullName>
    </submittedName>
</protein>
<comment type="caution">
    <text evidence="2">The sequence shown here is derived from an EMBL/GenBank/DDBJ whole genome shotgun (WGS) entry which is preliminary data.</text>
</comment>
<accession>A0ABR1LGW6</accession>
<name>A0ABR1LGW6_9PEZI</name>
<feature type="region of interest" description="Disordered" evidence="1">
    <location>
        <begin position="149"/>
        <end position="175"/>
    </location>
</feature>
<dbReference type="EMBL" id="JBBPDW010000043">
    <property type="protein sequence ID" value="KAK7534449.1"/>
    <property type="molecule type" value="Genomic_DNA"/>
</dbReference>
<gene>
    <name evidence="2" type="ORF">IWX46DRAFT_315741</name>
</gene>